<protein>
    <submittedName>
        <fullName evidence="1">Uncharacterized protein</fullName>
    </submittedName>
</protein>
<evidence type="ECO:0000313" key="1">
    <source>
        <dbReference type="EMBL" id="KAL0924689.1"/>
    </source>
</evidence>
<gene>
    <name evidence="1" type="ORF">M5K25_005539</name>
</gene>
<organism evidence="1 2">
    <name type="scientific">Dendrobium thyrsiflorum</name>
    <name type="common">Pinecone-like raceme dendrobium</name>
    <name type="synonym">Orchid</name>
    <dbReference type="NCBI Taxonomy" id="117978"/>
    <lineage>
        <taxon>Eukaryota</taxon>
        <taxon>Viridiplantae</taxon>
        <taxon>Streptophyta</taxon>
        <taxon>Embryophyta</taxon>
        <taxon>Tracheophyta</taxon>
        <taxon>Spermatophyta</taxon>
        <taxon>Magnoliopsida</taxon>
        <taxon>Liliopsida</taxon>
        <taxon>Asparagales</taxon>
        <taxon>Orchidaceae</taxon>
        <taxon>Epidendroideae</taxon>
        <taxon>Malaxideae</taxon>
        <taxon>Dendrobiinae</taxon>
        <taxon>Dendrobium</taxon>
    </lineage>
</organism>
<comment type="caution">
    <text evidence="1">The sequence shown here is derived from an EMBL/GenBank/DDBJ whole genome shotgun (WGS) entry which is preliminary data.</text>
</comment>
<dbReference type="EMBL" id="JANQDX010000005">
    <property type="protein sequence ID" value="KAL0924689.1"/>
    <property type="molecule type" value="Genomic_DNA"/>
</dbReference>
<dbReference type="AlphaFoldDB" id="A0ABD0VHZ1"/>
<sequence>MSQIKATVEDQISFVEDKVSSVEDKVSSVEDKVSDLHAMVKKMLENQIQTMASEAKGPAERTTNSEFRRRDDEVEIMEKRGGRIGCWSWAWKELGLKVRHGVSVNWRNREEQGHGLCEGRKRFGILSMEKEANEVRLRPHFNNANRSAKWRGSRAREGWTTGFDAVCRTAGWNCRTTKINYLDDNINTLLVKLTEEDMKDISSAVSIEEVAGDRLY</sequence>
<evidence type="ECO:0000313" key="2">
    <source>
        <dbReference type="Proteomes" id="UP001552299"/>
    </source>
</evidence>
<accession>A0ABD0VHZ1</accession>
<dbReference type="Proteomes" id="UP001552299">
    <property type="component" value="Unassembled WGS sequence"/>
</dbReference>
<proteinExistence type="predicted"/>
<name>A0ABD0VHZ1_DENTH</name>
<reference evidence="1 2" key="1">
    <citation type="journal article" date="2024" name="Plant Biotechnol. J.">
        <title>Dendrobium thyrsiflorum genome and its molecular insights into genes involved in important horticultural traits.</title>
        <authorList>
            <person name="Chen B."/>
            <person name="Wang J.Y."/>
            <person name="Zheng P.J."/>
            <person name="Li K.L."/>
            <person name="Liang Y.M."/>
            <person name="Chen X.F."/>
            <person name="Zhang C."/>
            <person name="Zhao X."/>
            <person name="He X."/>
            <person name="Zhang G.Q."/>
            <person name="Liu Z.J."/>
            <person name="Xu Q."/>
        </authorList>
    </citation>
    <scope>NUCLEOTIDE SEQUENCE [LARGE SCALE GENOMIC DNA]</scope>
    <source>
        <strain evidence="1">GZMU011</strain>
    </source>
</reference>
<keyword evidence="2" id="KW-1185">Reference proteome</keyword>